<evidence type="ECO:0000256" key="13">
    <source>
        <dbReference type="ARBA" id="ARBA00023136"/>
    </source>
</evidence>
<name>M4VGP7_9BACT</name>
<dbReference type="GO" id="GO:0042128">
    <property type="term" value="P:nitrate assimilation"/>
    <property type="evidence" value="ECO:0007669"/>
    <property type="project" value="UniProtKB-KW"/>
</dbReference>
<dbReference type="GO" id="GO:0160182">
    <property type="term" value="F:nitrate reductase (quinone) activity"/>
    <property type="evidence" value="ECO:0007669"/>
    <property type="project" value="UniProtKB-EC"/>
</dbReference>
<evidence type="ECO:0000256" key="4">
    <source>
        <dbReference type="ARBA" id="ARBA00022475"/>
    </source>
</evidence>
<dbReference type="GO" id="GO:0005886">
    <property type="term" value="C:plasma membrane"/>
    <property type="evidence" value="ECO:0007669"/>
    <property type="project" value="UniProtKB-SubCell"/>
</dbReference>
<feature type="transmembrane region" description="Helical" evidence="17">
    <location>
        <begin position="49"/>
        <end position="70"/>
    </location>
</feature>
<evidence type="ECO:0000256" key="7">
    <source>
        <dbReference type="ARBA" id="ARBA00022723"/>
    </source>
</evidence>
<keyword evidence="12" id="KW-0534">Nitrate assimilation</keyword>
<keyword evidence="11 16" id="KW-0408">Iron</keyword>
<comment type="subcellular location">
    <subcellularLocation>
        <location evidence="1">Cell membrane</location>
        <topology evidence="1">Multi-pass membrane protein</topology>
    </subcellularLocation>
</comment>
<accession>M4VGP7</accession>
<keyword evidence="10 19" id="KW-0560">Oxidoreductase</keyword>
<sequence length="228" mass="25705">MGHFMNFFLFQIFPYIAIAAFLLGCLLRFDRDPYSWRTKSSQLLRRKQLIMGSICFHLGVLTILLGHFVGLLTPIQVFDALGISHGAKQILAITAGGIAGLFCLVGLCMLLHRRLFDPRIRNNSSFADIAVLFLLLAQLLLGLLTIPSSMKHLDGHEMVKFMNWAQHIVTFRGGAHEFVADVALVFKLHITLGLFLLLVFPFTRLVHALSAPVGYVFRPYQVVRKRAR</sequence>
<evidence type="ECO:0000256" key="10">
    <source>
        <dbReference type="ARBA" id="ARBA00023002"/>
    </source>
</evidence>
<dbReference type="GO" id="GO:0009325">
    <property type="term" value="C:nitrate reductase complex"/>
    <property type="evidence" value="ECO:0007669"/>
    <property type="project" value="InterPro"/>
</dbReference>
<evidence type="ECO:0000256" key="17">
    <source>
        <dbReference type="SAM" id="Phobius"/>
    </source>
</evidence>
<gene>
    <name evidence="19" type="ORF">A11S_832</name>
</gene>
<evidence type="ECO:0000256" key="8">
    <source>
        <dbReference type="ARBA" id="ARBA00022982"/>
    </source>
</evidence>
<dbReference type="Gene3D" id="1.20.950.20">
    <property type="entry name" value="Transmembrane di-heme cytochromes, Chain C"/>
    <property type="match status" value="1"/>
</dbReference>
<keyword evidence="4" id="KW-1003">Cell membrane</keyword>
<dbReference type="InterPro" id="IPR036197">
    <property type="entry name" value="NarG-like_sf"/>
</dbReference>
<dbReference type="KEGG" id="man:A11S_832"/>
<reference evidence="19 20" key="1">
    <citation type="journal article" date="2013" name="ISME J.">
        <title>By their genes ye shall know them: genomic signatures of predatory bacteria.</title>
        <authorList>
            <person name="Pasternak Z."/>
            <person name="Pietrokovski S."/>
            <person name="Rotem O."/>
            <person name="Gophna U."/>
            <person name="Lurie-Weinberger M.N."/>
            <person name="Jurkevitch E."/>
        </authorList>
    </citation>
    <scope>NUCLEOTIDE SEQUENCE [LARGE SCALE GENOMIC DNA]</scope>
    <source>
        <strain evidence="19">EPB</strain>
    </source>
</reference>
<keyword evidence="7" id="KW-0479">Metal-binding</keyword>
<comment type="subunit">
    <text evidence="15">Dimer of heterotrimers each composed of an alpha, a beta and a gamma chain. Alpha and beta are catalytic chains; gamma chains are involved in binding the enzyme complex to the cytoplasmic membrane.</text>
</comment>
<dbReference type="STRING" id="349215.A11S_832"/>
<keyword evidence="3" id="KW-0813">Transport</keyword>
<evidence type="ECO:0000256" key="3">
    <source>
        <dbReference type="ARBA" id="ARBA00022448"/>
    </source>
</evidence>
<dbReference type="EMBL" id="CP003538">
    <property type="protein sequence ID" value="AGH97655.1"/>
    <property type="molecule type" value="Genomic_DNA"/>
</dbReference>
<evidence type="ECO:0000256" key="5">
    <source>
        <dbReference type="ARBA" id="ARBA00022617"/>
    </source>
</evidence>
<evidence type="ECO:0000256" key="11">
    <source>
        <dbReference type="ARBA" id="ARBA00023004"/>
    </source>
</evidence>
<evidence type="ECO:0000256" key="1">
    <source>
        <dbReference type="ARBA" id="ARBA00004651"/>
    </source>
</evidence>
<evidence type="ECO:0000256" key="2">
    <source>
        <dbReference type="ARBA" id="ARBA00012500"/>
    </source>
</evidence>
<evidence type="ECO:0000256" key="15">
    <source>
        <dbReference type="ARBA" id="ARBA00063882"/>
    </source>
</evidence>
<dbReference type="HOGENOM" id="CLU_092378_1_0_5"/>
<evidence type="ECO:0000256" key="12">
    <source>
        <dbReference type="ARBA" id="ARBA00023063"/>
    </source>
</evidence>
<dbReference type="InterPro" id="IPR051936">
    <property type="entry name" value="Heme-iron_electron_transfer"/>
</dbReference>
<dbReference type="InterPro" id="IPR003816">
    <property type="entry name" value="Nitrate_red_gam"/>
</dbReference>
<feature type="transmembrane region" description="Helical" evidence="17">
    <location>
        <begin position="90"/>
        <end position="112"/>
    </location>
</feature>
<evidence type="ECO:0000313" key="19">
    <source>
        <dbReference type="EMBL" id="AGH97655.1"/>
    </source>
</evidence>
<feature type="transmembrane region" description="Helical" evidence="17">
    <location>
        <begin position="12"/>
        <end position="29"/>
    </location>
</feature>
<comment type="catalytic activity">
    <reaction evidence="14">
        <text>nitrate + a quinol = a quinone + nitrite + H2O</text>
        <dbReference type="Rhea" id="RHEA:56144"/>
        <dbReference type="ChEBI" id="CHEBI:15377"/>
        <dbReference type="ChEBI" id="CHEBI:16301"/>
        <dbReference type="ChEBI" id="CHEBI:17632"/>
        <dbReference type="ChEBI" id="CHEBI:24646"/>
        <dbReference type="ChEBI" id="CHEBI:132124"/>
        <dbReference type="EC" id="1.7.5.1"/>
    </reaction>
</comment>
<dbReference type="GO" id="GO:0009055">
    <property type="term" value="F:electron transfer activity"/>
    <property type="evidence" value="ECO:0007669"/>
    <property type="project" value="TreeGrafter"/>
</dbReference>
<feature type="binding site" description="axial binding residue" evidence="16">
    <location>
        <position position="57"/>
    </location>
    <ligand>
        <name>heme b</name>
        <dbReference type="ChEBI" id="CHEBI:60344"/>
        <label>1</label>
    </ligand>
    <ligandPart>
        <name>Fe</name>
        <dbReference type="ChEBI" id="CHEBI:18248"/>
    </ligandPart>
</feature>
<keyword evidence="9 17" id="KW-1133">Transmembrane helix</keyword>
<keyword evidence="6 17" id="KW-0812">Transmembrane</keyword>
<dbReference type="PANTHER" id="PTHR30598">
    <property type="entry name" value="NITRATE REDUCTASE PRIVATE CHAPERONE, REDOX ENZYME MATURATION PROTEIN REMP FAMILY"/>
    <property type="match status" value="1"/>
</dbReference>
<dbReference type="PANTHER" id="PTHR30598:SF3">
    <property type="entry name" value="RESPIRATORY NITRATE REDUCTASE 1 GAMMA CHAIN"/>
    <property type="match status" value="1"/>
</dbReference>
<dbReference type="SUPFAM" id="SSF103501">
    <property type="entry name" value="Respiratory nitrate reductase 1 gamma chain"/>
    <property type="match status" value="1"/>
</dbReference>
<evidence type="ECO:0000313" key="20">
    <source>
        <dbReference type="Proteomes" id="UP000011932"/>
    </source>
</evidence>
<evidence type="ECO:0000259" key="18">
    <source>
        <dbReference type="Pfam" id="PF02665"/>
    </source>
</evidence>
<keyword evidence="5 16" id="KW-0349">Heme</keyword>
<dbReference type="EC" id="1.7.5.1" evidence="2"/>
<evidence type="ECO:0000256" key="16">
    <source>
        <dbReference type="PIRSR" id="PIRSR603816-1"/>
    </source>
</evidence>
<proteinExistence type="predicted"/>
<keyword evidence="8" id="KW-0249">Electron transport</keyword>
<dbReference type="InterPro" id="IPR023234">
    <property type="entry name" value="NarG-like_domain"/>
</dbReference>
<dbReference type="PATRIC" id="fig|349215.9.peg.817"/>
<evidence type="ECO:0000256" key="14">
    <source>
        <dbReference type="ARBA" id="ARBA00048294"/>
    </source>
</evidence>
<feature type="domain" description="NarG-like" evidence="18">
    <location>
        <begin position="7"/>
        <end position="226"/>
    </location>
</feature>
<feature type="transmembrane region" description="Helical" evidence="17">
    <location>
        <begin position="124"/>
        <end position="146"/>
    </location>
</feature>
<dbReference type="Pfam" id="PF02665">
    <property type="entry name" value="Nitrate_red_gam"/>
    <property type="match status" value="1"/>
</dbReference>
<dbReference type="NCBIfam" id="TIGR00351">
    <property type="entry name" value="narI"/>
    <property type="match status" value="1"/>
</dbReference>
<feature type="binding site" description="axial binding residue" evidence="16">
    <location>
        <position position="207"/>
    </location>
    <ligand>
        <name>heme b</name>
        <dbReference type="ChEBI" id="CHEBI:60344"/>
        <label>1</label>
    </ligand>
    <ligandPart>
        <name>Fe</name>
        <dbReference type="ChEBI" id="CHEBI:18248"/>
    </ligandPart>
</feature>
<dbReference type="GO" id="GO:0046872">
    <property type="term" value="F:metal ion binding"/>
    <property type="evidence" value="ECO:0007669"/>
    <property type="project" value="UniProtKB-KW"/>
</dbReference>
<feature type="binding site" description="axial binding residue" evidence="16">
    <location>
        <position position="189"/>
    </location>
    <ligand>
        <name>heme b</name>
        <dbReference type="ChEBI" id="CHEBI:60344"/>
        <label>1</label>
    </ligand>
    <ligandPart>
        <name>Fe</name>
        <dbReference type="ChEBI" id="CHEBI:18248"/>
    </ligandPart>
</feature>
<evidence type="ECO:0000256" key="6">
    <source>
        <dbReference type="ARBA" id="ARBA00022692"/>
    </source>
</evidence>
<keyword evidence="13 17" id="KW-0472">Membrane</keyword>
<dbReference type="AlphaFoldDB" id="M4VGP7"/>
<dbReference type="RefSeq" id="WP_015467204.1">
    <property type="nucleotide sequence ID" value="NC_020812.1"/>
</dbReference>
<dbReference type="GO" id="GO:0020037">
    <property type="term" value="F:heme binding"/>
    <property type="evidence" value="ECO:0007669"/>
    <property type="project" value="TreeGrafter"/>
</dbReference>
<dbReference type="Proteomes" id="UP000011932">
    <property type="component" value="Chromosome"/>
</dbReference>
<dbReference type="OrthoDB" id="9788113at2"/>
<evidence type="ECO:0000256" key="9">
    <source>
        <dbReference type="ARBA" id="ARBA00022989"/>
    </source>
</evidence>
<organism evidence="19 20">
    <name type="scientific">Micavibrio aeruginosavorus EPB</name>
    <dbReference type="NCBI Taxonomy" id="349215"/>
    <lineage>
        <taxon>Bacteria</taxon>
        <taxon>Pseudomonadati</taxon>
        <taxon>Bdellovibrionota</taxon>
        <taxon>Bdellovibrionia</taxon>
        <taxon>Bdellovibrionales</taxon>
        <taxon>Pseudobdellovibrionaceae</taxon>
        <taxon>Micavibrio</taxon>
    </lineage>
</organism>
<protein>
    <recommendedName>
        <fullName evidence="2">nitrate reductase (quinone)</fullName>
        <ecNumber evidence="2">1.7.5.1</ecNumber>
    </recommendedName>
</protein>
<feature type="binding site" description="axial binding residue" evidence="16">
    <location>
        <position position="67"/>
    </location>
    <ligand>
        <name>heme b</name>
        <dbReference type="ChEBI" id="CHEBI:60344"/>
        <label>1</label>
    </ligand>
    <ligandPart>
        <name>Fe</name>
        <dbReference type="ChEBI" id="CHEBI:18248"/>
    </ligandPart>
</feature>
<dbReference type="FunFam" id="1.20.950.20:FF:000001">
    <property type="entry name" value="Respiratory nitrate reductase subunit gamma"/>
    <property type="match status" value="1"/>
</dbReference>
<dbReference type="GO" id="GO:0019645">
    <property type="term" value="P:anaerobic electron transport chain"/>
    <property type="evidence" value="ECO:0007669"/>
    <property type="project" value="TreeGrafter"/>
</dbReference>